<protein>
    <recommendedName>
        <fullName evidence="3">Flagellar protein FliT</fullName>
    </recommendedName>
</protein>
<organism evidence="1 2">
    <name type="scientific">Clostridium ganghwense</name>
    <dbReference type="NCBI Taxonomy" id="312089"/>
    <lineage>
        <taxon>Bacteria</taxon>
        <taxon>Bacillati</taxon>
        <taxon>Bacillota</taxon>
        <taxon>Clostridia</taxon>
        <taxon>Eubacteriales</taxon>
        <taxon>Clostridiaceae</taxon>
        <taxon>Clostridium</taxon>
    </lineage>
</organism>
<reference evidence="1" key="1">
    <citation type="submission" date="2022-12" db="EMBL/GenBank/DDBJ databases">
        <authorList>
            <person name="Wang J."/>
        </authorList>
    </citation>
    <scope>NUCLEOTIDE SEQUENCE</scope>
    <source>
        <strain evidence="1">HY-42-06</strain>
    </source>
</reference>
<gene>
    <name evidence="1" type="ORF">OXH55_07095</name>
</gene>
<keyword evidence="2" id="KW-1185">Reference proteome</keyword>
<evidence type="ECO:0008006" key="3">
    <source>
        <dbReference type="Google" id="ProtNLM"/>
    </source>
</evidence>
<dbReference type="EMBL" id="JAPQES010000002">
    <property type="protein sequence ID" value="MCY6370398.1"/>
    <property type="molecule type" value="Genomic_DNA"/>
</dbReference>
<evidence type="ECO:0000313" key="2">
    <source>
        <dbReference type="Proteomes" id="UP001079657"/>
    </source>
</evidence>
<sequence>MSLRECLTKYKQITLQAMECLKRDEIEDVESLIQSRDYIIEDMKKIQYSQEDFKNICNEYGIMEKEKELFSMMNAKKIEVKRKMDESIKARNVKNQYNTVATKAVFLAREV</sequence>
<proteinExistence type="predicted"/>
<dbReference type="RefSeq" id="WP_268049140.1">
    <property type="nucleotide sequence ID" value="NZ_JAPQES010000002.1"/>
</dbReference>
<accession>A0ABT4CN75</accession>
<comment type="caution">
    <text evidence="1">The sequence shown here is derived from an EMBL/GenBank/DDBJ whole genome shotgun (WGS) entry which is preliminary data.</text>
</comment>
<evidence type="ECO:0000313" key="1">
    <source>
        <dbReference type="EMBL" id="MCY6370398.1"/>
    </source>
</evidence>
<name>A0ABT4CN75_9CLOT</name>
<dbReference type="Proteomes" id="UP001079657">
    <property type="component" value="Unassembled WGS sequence"/>
</dbReference>